<dbReference type="Proteomes" id="UP001066276">
    <property type="component" value="Chromosome 9"/>
</dbReference>
<reference evidence="1" key="1">
    <citation type="journal article" date="2022" name="bioRxiv">
        <title>Sequencing and chromosome-scale assembly of the giantPleurodeles waltlgenome.</title>
        <authorList>
            <person name="Brown T."/>
            <person name="Elewa A."/>
            <person name="Iarovenko S."/>
            <person name="Subramanian E."/>
            <person name="Araus A.J."/>
            <person name="Petzold A."/>
            <person name="Susuki M."/>
            <person name="Suzuki K.-i.T."/>
            <person name="Hayashi T."/>
            <person name="Toyoda A."/>
            <person name="Oliveira C."/>
            <person name="Osipova E."/>
            <person name="Leigh N.D."/>
            <person name="Simon A."/>
            <person name="Yun M.H."/>
        </authorList>
    </citation>
    <scope>NUCLEOTIDE SEQUENCE</scope>
    <source>
        <strain evidence="1">20211129_DDA</strain>
        <tissue evidence="1">Liver</tissue>
    </source>
</reference>
<protein>
    <submittedName>
        <fullName evidence="1">Uncharacterized protein</fullName>
    </submittedName>
</protein>
<sequence length="197" mass="22668">MKADLPELPNDKVAVCSGDKLLTGVKMASCEQEQNKLTSKKRMDLHKEDLTDFSSKDGCTQSCGNVEKPIKEEIMEPSLIINELAADYSIVSSMKKDDLKDKDKTMEIAEEDLPVKPQKEWVHMDNVELQKLEWMKDLPKRDKKEPKRVFKHGLVSRVKSSLLMLICLHIWVNIVTEKKQRELVTHFRNFFTVPGAK</sequence>
<proteinExistence type="predicted"/>
<evidence type="ECO:0000313" key="2">
    <source>
        <dbReference type="Proteomes" id="UP001066276"/>
    </source>
</evidence>
<dbReference type="AlphaFoldDB" id="A0AAV7MXX6"/>
<comment type="caution">
    <text evidence="1">The sequence shown here is derived from an EMBL/GenBank/DDBJ whole genome shotgun (WGS) entry which is preliminary data.</text>
</comment>
<keyword evidence="2" id="KW-1185">Reference proteome</keyword>
<organism evidence="1 2">
    <name type="scientific">Pleurodeles waltl</name>
    <name type="common">Iberian ribbed newt</name>
    <dbReference type="NCBI Taxonomy" id="8319"/>
    <lineage>
        <taxon>Eukaryota</taxon>
        <taxon>Metazoa</taxon>
        <taxon>Chordata</taxon>
        <taxon>Craniata</taxon>
        <taxon>Vertebrata</taxon>
        <taxon>Euteleostomi</taxon>
        <taxon>Amphibia</taxon>
        <taxon>Batrachia</taxon>
        <taxon>Caudata</taxon>
        <taxon>Salamandroidea</taxon>
        <taxon>Salamandridae</taxon>
        <taxon>Pleurodelinae</taxon>
        <taxon>Pleurodeles</taxon>
    </lineage>
</organism>
<accession>A0AAV7MXX6</accession>
<name>A0AAV7MXX6_PLEWA</name>
<dbReference type="EMBL" id="JANPWB010000013">
    <property type="protein sequence ID" value="KAJ1108067.1"/>
    <property type="molecule type" value="Genomic_DNA"/>
</dbReference>
<gene>
    <name evidence="1" type="ORF">NDU88_005451</name>
</gene>
<evidence type="ECO:0000313" key="1">
    <source>
        <dbReference type="EMBL" id="KAJ1108067.1"/>
    </source>
</evidence>